<dbReference type="GO" id="GO:0009786">
    <property type="term" value="P:regulation of asymmetric cell division"/>
    <property type="evidence" value="ECO:0007669"/>
    <property type="project" value="InterPro"/>
</dbReference>
<gene>
    <name evidence="3 4 5" type="primary">LOC111454119</name>
</gene>
<dbReference type="GeneID" id="111454119"/>
<evidence type="ECO:0000313" key="5">
    <source>
        <dbReference type="RefSeq" id="XP_022951211.1"/>
    </source>
</evidence>
<dbReference type="PANTHER" id="PTHR33914">
    <property type="entry name" value="18S PRE-RIBOSOMAL ASSEMBLY PROTEIN GAR2-LIKE PROTEIN"/>
    <property type="match status" value="1"/>
</dbReference>
<dbReference type="PANTHER" id="PTHR33914:SF2">
    <property type="entry name" value="OS02G0582100 PROTEIN"/>
    <property type="match status" value="1"/>
</dbReference>
<evidence type="ECO:0000256" key="1">
    <source>
        <dbReference type="SAM" id="MobiDB-lite"/>
    </source>
</evidence>
<dbReference type="KEGG" id="cmos:111454119"/>
<proteinExistence type="predicted"/>
<accession>A0A6J1GGY0</accession>
<dbReference type="RefSeq" id="XP_022951209.1">
    <property type="nucleotide sequence ID" value="XM_023095441.1"/>
</dbReference>
<feature type="compositionally biased region" description="Polar residues" evidence="1">
    <location>
        <begin position="323"/>
        <end position="335"/>
    </location>
</feature>
<dbReference type="AlphaFoldDB" id="A0A6J1GGY0"/>
<feature type="compositionally biased region" description="Polar residues" evidence="1">
    <location>
        <begin position="232"/>
        <end position="244"/>
    </location>
</feature>
<organism evidence="2 5">
    <name type="scientific">Cucurbita moschata</name>
    <name type="common">Winter crookneck squash</name>
    <name type="synonym">Cucurbita pepo var. moschata</name>
    <dbReference type="NCBI Taxonomy" id="3662"/>
    <lineage>
        <taxon>Eukaryota</taxon>
        <taxon>Viridiplantae</taxon>
        <taxon>Streptophyta</taxon>
        <taxon>Embryophyta</taxon>
        <taxon>Tracheophyta</taxon>
        <taxon>Spermatophyta</taxon>
        <taxon>Magnoliopsida</taxon>
        <taxon>eudicotyledons</taxon>
        <taxon>Gunneridae</taxon>
        <taxon>Pentapetalae</taxon>
        <taxon>rosids</taxon>
        <taxon>fabids</taxon>
        <taxon>Cucurbitales</taxon>
        <taxon>Cucurbitaceae</taxon>
        <taxon>Cucurbiteae</taxon>
        <taxon>Cucurbita</taxon>
    </lineage>
</organism>
<evidence type="ECO:0000313" key="2">
    <source>
        <dbReference type="Proteomes" id="UP000504609"/>
    </source>
</evidence>
<dbReference type="InterPro" id="IPR040378">
    <property type="entry name" value="BASL"/>
</dbReference>
<feature type="compositionally biased region" description="Polar residues" evidence="1">
    <location>
        <begin position="258"/>
        <end position="303"/>
    </location>
</feature>
<keyword evidence="2" id="KW-1185">Reference proteome</keyword>
<evidence type="ECO:0000313" key="4">
    <source>
        <dbReference type="RefSeq" id="XP_022951210.1"/>
    </source>
</evidence>
<name>A0A6J1GGY0_CUCMO</name>
<sequence>MKLESDLPFYSSMTSSNCVPESIECNYNTELQHQIVSIDPIGLLCREKINHEDAIQSPSSTGGGNSCLTTKINHSSVDCFDDNAEGINAFMSSSGKKSSDSYVDKSVMECQMSTMIVCDKEINVNDVKDICIDEGVPSLVNFIFRSTDEKSSYKTLPLNQNEGSIKEQKNSSEVLESIADNKKISLEDHFATDWSTHNDAKDLNQIEEAKLNQSEPQVPVQKLVRESHSSESLDSLGIQISSEKANSEDPASAFKSVESCNDNSALGTEAESPNENIPTQQPSAHNNEFEKGSTTLNLNSISPMVNGEEEHHGNINSDYPGPMTSSAGTQECYGSNDSAFGTQVSTSRLISSQTAHDSGESSFSALDPLASLVTYSGPIAYSGSISLRSESSTTSTRSFAFPILQQSEWNSSPVKMVKAERRHYRKYRGWREGLLCCRF</sequence>
<reference evidence="3 4" key="1">
    <citation type="submission" date="2025-04" db="UniProtKB">
        <authorList>
            <consortium name="RefSeq"/>
        </authorList>
    </citation>
    <scope>IDENTIFICATION</scope>
    <source>
        <tissue evidence="3 4">Young leaves</tissue>
    </source>
</reference>
<dbReference type="RefSeq" id="XP_022951211.1">
    <property type="nucleotide sequence ID" value="XM_023095443.1"/>
</dbReference>
<protein>
    <submittedName>
        <fullName evidence="3 4">Uncharacterized protein LOC111454119 isoform X1</fullName>
    </submittedName>
</protein>
<evidence type="ECO:0000313" key="3">
    <source>
        <dbReference type="RefSeq" id="XP_022951209.1"/>
    </source>
</evidence>
<dbReference type="RefSeq" id="XP_022951210.1">
    <property type="nucleotide sequence ID" value="XM_023095442.1"/>
</dbReference>
<feature type="region of interest" description="Disordered" evidence="1">
    <location>
        <begin position="226"/>
        <end position="335"/>
    </location>
</feature>
<dbReference type="Proteomes" id="UP000504609">
    <property type="component" value="Unplaced"/>
</dbReference>